<proteinExistence type="predicted"/>
<dbReference type="EMBL" id="JARBDR010000018">
    <property type="protein sequence ID" value="KAJ8322050.1"/>
    <property type="molecule type" value="Genomic_DNA"/>
</dbReference>
<dbReference type="Proteomes" id="UP001217089">
    <property type="component" value="Unassembled WGS sequence"/>
</dbReference>
<comment type="caution">
    <text evidence="1">The sequence shown here is derived from an EMBL/GenBank/DDBJ whole genome shotgun (WGS) entry which is preliminary data.</text>
</comment>
<gene>
    <name evidence="1" type="ORF">KUTeg_000521</name>
</gene>
<reference evidence="1 2" key="1">
    <citation type="submission" date="2022-12" db="EMBL/GenBank/DDBJ databases">
        <title>Chromosome-level genome of Tegillarca granosa.</title>
        <authorList>
            <person name="Kim J."/>
        </authorList>
    </citation>
    <scope>NUCLEOTIDE SEQUENCE [LARGE SCALE GENOMIC DNA]</scope>
    <source>
        <strain evidence="1">Teg-2019</strain>
        <tissue evidence="1">Adductor muscle</tissue>
    </source>
</reference>
<evidence type="ECO:0000313" key="1">
    <source>
        <dbReference type="EMBL" id="KAJ8322050.1"/>
    </source>
</evidence>
<accession>A0ABQ9G261</accession>
<organism evidence="1 2">
    <name type="scientific">Tegillarca granosa</name>
    <name type="common">Malaysian cockle</name>
    <name type="synonym">Anadara granosa</name>
    <dbReference type="NCBI Taxonomy" id="220873"/>
    <lineage>
        <taxon>Eukaryota</taxon>
        <taxon>Metazoa</taxon>
        <taxon>Spiralia</taxon>
        <taxon>Lophotrochozoa</taxon>
        <taxon>Mollusca</taxon>
        <taxon>Bivalvia</taxon>
        <taxon>Autobranchia</taxon>
        <taxon>Pteriomorphia</taxon>
        <taxon>Arcoida</taxon>
        <taxon>Arcoidea</taxon>
        <taxon>Arcidae</taxon>
        <taxon>Tegillarca</taxon>
    </lineage>
</organism>
<name>A0ABQ9G261_TEGGR</name>
<protein>
    <submittedName>
        <fullName evidence="1">Uncharacterized protein</fullName>
    </submittedName>
</protein>
<evidence type="ECO:0000313" key="2">
    <source>
        <dbReference type="Proteomes" id="UP001217089"/>
    </source>
</evidence>
<sequence>MKTDEVTKNHQINTNTAECRMYARDDDLCPRPNAQVASLKWYNNIPLGYNTIGNFMPELLEAAKLSRRNTNHSVRASSVHILDNIGNFAERRIMSVTGTKKEKMPPQVQQDVSQNCIQKVEKTVPSEDYVVPSQKGSLSVPVPAPPLRIYERFLSNLFCDSAYLNNVSEGFREY</sequence>
<keyword evidence="2" id="KW-1185">Reference proteome</keyword>